<name>A0A2H0VEJ7_9BACT</name>
<dbReference type="Proteomes" id="UP000230557">
    <property type="component" value="Unassembled WGS sequence"/>
</dbReference>
<dbReference type="EMBL" id="PFAJ01000013">
    <property type="protein sequence ID" value="PIR97511.1"/>
    <property type="molecule type" value="Genomic_DNA"/>
</dbReference>
<evidence type="ECO:0008006" key="4">
    <source>
        <dbReference type="Google" id="ProtNLM"/>
    </source>
</evidence>
<gene>
    <name evidence="2" type="ORF">COT91_00980</name>
</gene>
<dbReference type="AlphaFoldDB" id="A0A2H0VEJ7"/>
<reference evidence="3" key="1">
    <citation type="submission" date="2017-09" db="EMBL/GenBank/DDBJ databases">
        <title>Depth-based differentiation of microbial function through sediment-hosted aquifers and enrichment of novel symbionts in the deep terrestrial subsurface.</title>
        <authorList>
            <person name="Probst A.J."/>
            <person name="Ladd B."/>
            <person name="Jarett J.K."/>
            <person name="Geller-Mcgrath D.E."/>
            <person name="Sieber C.M.K."/>
            <person name="Emerson J.B."/>
            <person name="Anantharaman K."/>
            <person name="Thomas B.C."/>
            <person name="Malmstrom R."/>
            <person name="Stieglmeier M."/>
            <person name="Klingl A."/>
            <person name="Woyke T."/>
            <person name="Ryan C.M."/>
            <person name="Banfield J.F."/>
        </authorList>
    </citation>
    <scope>NUCLEOTIDE SEQUENCE [LARGE SCALE GENOMIC DNA]</scope>
</reference>
<keyword evidence="1" id="KW-0732">Signal</keyword>
<dbReference type="Gene3D" id="1.20.5.340">
    <property type="match status" value="1"/>
</dbReference>
<proteinExistence type="predicted"/>
<feature type="signal peptide" evidence="1">
    <location>
        <begin position="1"/>
        <end position="27"/>
    </location>
</feature>
<evidence type="ECO:0000256" key="1">
    <source>
        <dbReference type="SAM" id="SignalP"/>
    </source>
</evidence>
<evidence type="ECO:0000313" key="2">
    <source>
        <dbReference type="EMBL" id="PIR97511.1"/>
    </source>
</evidence>
<evidence type="ECO:0000313" key="3">
    <source>
        <dbReference type="Proteomes" id="UP000230557"/>
    </source>
</evidence>
<feature type="chain" id="PRO_5013641584" description="DUF5667 domain-containing protein" evidence="1">
    <location>
        <begin position="28"/>
        <end position="385"/>
    </location>
</feature>
<sequence>MNASYVLRFFAAITMFLMVASSSYSSAQSITSTIPGWSEKAQTGEITIADVAPSGGGDLSTLDASKVKISDGTGTIAVKAVVGKAEPTKATVFVEMSAGAFGSFNIDLDGDGANEAVFEIPQPDAVKATAVWEKTKERVSEVVVPYTAGTTYVVVTAKGIGDFTKTAPTIDGPDGCFKVVASEVKSTSVLRALVEFPALIPASRAICKVGMKVGSDPRSAIFEFKLVSRDQKDKEILDDRVKAGAAAAVKVAKLEKEQAARDAVSGAKIAALEAEIAKLKAPVESFAGTIQSAVAAGVSPIEQAMLEQGNRIANLEQGVGKLKDAVVFLDGRVNSNTARVENLEKLNAYACEQLLAKATSGKKWSKLSGQFYETHGCGSDPRRKQ</sequence>
<protein>
    <recommendedName>
        <fullName evidence="4">DUF5667 domain-containing protein</fullName>
    </recommendedName>
</protein>
<comment type="caution">
    <text evidence="2">The sequence shown here is derived from an EMBL/GenBank/DDBJ whole genome shotgun (WGS) entry which is preliminary data.</text>
</comment>
<organism evidence="2 3">
    <name type="scientific">Candidatus Doudnabacteria bacterium CG10_big_fil_rev_8_21_14_0_10_41_10</name>
    <dbReference type="NCBI Taxonomy" id="1974551"/>
    <lineage>
        <taxon>Bacteria</taxon>
        <taxon>Candidatus Doudnaibacteriota</taxon>
    </lineage>
</organism>
<accession>A0A2H0VEJ7</accession>